<name>A0A0F9QH87_9ZZZZ</name>
<proteinExistence type="predicted"/>
<accession>A0A0F9QH87</accession>
<sequence length="163" mass="18810">MATKARRYRAARGAQFNQVDAQTIGVHLEKMELVTAETVVEDAVRKRSPLHKHFEWDDSIASERYRLAQARNLINHLEVIVITERRKESTRAFHNVTVQFDDETEGGIYAPISVVRQDQAMRSQVIRKAMAELRAWERRYKQYEDIFGPVIDAIDEVGELAAV</sequence>
<comment type="caution">
    <text evidence="1">The sequence shown here is derived from an EMBL/GenBank/DDBJ whole genome shotgun (WGS) entry which is preliminary data.</text>
</comment>
<gene>
    <name evidence="1" type="ORF">LCGC14_0719190</name>
</gene>
<protein>
    <submittedName>
        <fullName evidence="1">Uncharacterized protein</fullName>
    </submittedName>
</protein>
<dbReference type="EMBL" id="LAZR01001620">
    <property type="protein sequence ID" value="KKN41859.1"/>
    <property type="molecule type" value="Genomic_DNA"/>
</dbReference>
<evidence type="ECO:0000313" key="1">
    <source>
        <dbReference type="EMBL" id="KKN41859.1"/>
    </source>
</evidence>
<dbReference type="AlphaFoldDB" id="A0A0F9QH87"/>
<organism evidence="1">
    <name type="scientific">marine sediment metagenome</name>
    <dbReference type="NCBI Taxonomy" id="412755"/>
    <lineage>
        <taxon>unclassified sequences</taxon>
        <taxon>metagenomes</taxon>
        <taxon>ecological metagenomes</taxon>
    </lineage>
</organism>
<reference evidence="1" key="1">
    <citation type="journal article" date="2015" name="Nature">
        <title>Complex archaea that bridge the gap between prokaryotes and eukaryotes.</title>
        <authorList>
            <person name="Spang A."/>
            <person name="Saw J.H."/>
            <person name="Jorgensen S.L."/>
            <person name="Zaremba-Niedzwiedzka K."/>
            <person name="Martijn J."/>
            <person name="Lind A.E."/>
            <person name="van Eijk R."/>
            <person name="Schleper C."/>
            <person name="Guy L."/>
            <person name="Ettema T.J."/>
        </authorList>
    </citation>
    <scope>NUCLEOTIDE SEQUENCE</scope>
</reference>